<dbReference type="PROSITE" id="PS51257">
    <property type="entry name" value="PROKAR_LIPOPROTEIN"/>
    <property type="match status" value="1"/>
</dbReference>
<dbReference type="AlphaFoldDB" id="A0ABD0KRM1"/>
<comment type="caution">
    <text evidence="2">The sequence shown here is derived from an EMBL/GenBank/DDBJ whole genome shotgun (WGS) entry which is preliminary data.</text>
</comment>
<dbReference type="EMBL" id="JACVVK020000134">
    <property type="protein sequence ID" value="KAK7489757.1"/>
    <property type="molecule type" value="Genomic_DNA"/>
</dbReference>
<accession>A0ABD0KRM1</accession>
<organism evidence="2 3">
    <name type="scientific">Batillaria attramentaria</name>
    <dbReference type="NCBI Taxonomy" id="370345"/>
    <lineage>
        <taxon>Eukaryota</taxon>
        <taxon>Metazoa</taxon>
        <taxon>Spiralia</taxon>
        <taxon>Lophotrochozoa</taxon>
        <taxon>Mollusca</taxon>
        <taxon>Gastropoda</taxon>
        <taxon>Caenogastropoda</taxon>
        <taxon>Sorbeoconcha</taxon>
        <taxon>Cerithioidea</taxon>
        <taxon>Batillariidae</taxon>
        <taxon>Batillaria</taxon>
    </lineage>
</organism>
<dbReference type="Proteomes" id="UP001519460">
    <property type="component" value="Unassembled WGS sequence"/>
</dbReference>
<reference evidence="2 3" key="1">
    <citation type="journal article" date="2023" name="Sci. Data">
        <title>Genome assembly of the Korean intertidal mud-creeper Batillaria attramentaria.</title>
        <authorList>
            <person name="Patra A.K."/>
            <person name="Ho P.T."/>
            <person name="Jun S."/>
            <person name="Lee S.J."/>
            <person name="Kim Y."/>
            <person name="Won Y.J."/>
        </authorList>
    </citation>
    <scope>NUCLEOTIDE SEQUENCE [LARGE SCALE GENOMIC DNA]</scope>
    <source>
        <strain evidence="2">Wonlab-2016</strain>
    </source>
</reference>
<evidence type="ECO:0008006" key="4">
    <source>
        <dbReference type="Google" id="ProtNLM"/>
    </source>
</evidence>
<gene>
    <name evidence="2" type="ORF">BaRGS_00018939</name>
</gene>
<feature type="chain" id="PRO_5044776291" description="ShKT domain-containing protein" evidence="1">
    <location>
        <begin position="23"/>
        <end position="198"/>
    </location>
</feature>
<keyword evidence="3" id="KW-1185">Reference proteome</keyword>
<proteinExistence type="predicted"/>
<name>A0ABD0KRM1_9CAEN</name>
<protein>
    <recommendedName>
        <fullName evidence="4">ShKT domain-containing protein</fullName>
    </recommendedName>
</protein>
<evidence type="ECO:0000313" key="2">
    <source>
        <dbReference type="EMBL" id="KAK7489757.1"/>
    </source>
</evidence>
<evidence type="ECO:0000313" key="3">
    <source>
        <dbReference type="Proteomes" id="UP001519460"/>
    </source>
</evidence>
<keyword evidence="1" id="KW-0732">Signal</keyword>
<feature type="non-terminal residue" evidence="2">
    <location>
        <position position="198"/>
    </location>
</feature>
<sequence length="198" mass="20449">MAGDKGWLIVLVLCGCVGMSLQRCTDAHGCNTHATIQTCSSGNFVCQADEFCEISTHGMVGRTAGNHNQACAPPQHCRPNTARTDCLASYALNDPSCTTDSADLTCHWCCDDTACIAGLATGVYTPPNVATNPPAVMTQQPTSASAATAAITETTTTTTTGAPGCSDAYNGDCSADFGTRCDEILVQQLCASTCNQCS</sequence>
<feature type="signal peptide" evidence="1">
    <location>
        <begin position="1"/>
        <end position="22"/>
    </location>
</feature>
<evidence type="ECO:0000256" key="1">
    <source>
        <dbReference type="SAM" id="SignalP"/>
    </source>
</evidence>